<keyword evidence="2" id="KW-0408">Iron</keyword>
<evidence type="ECO:0000313" key="4">
    <source>
        <dbReference type="Proteomes" id="UP001168098"/>
    </source>
</evidence>
<comment type="similarity">
    <text evidence="1">Belongs to the cytochrome P450 family.</text>
</comment>
<protein>
    <submittedName>
        <fullName evidence="3">Uncharacterized protein</fullName>
    </submittedName>
</protein>
<evidence type="ECO:0000256" key="2">
    <source>
        <dbReference type="PIRSR" id="PIRSR602401-1"/>
    </source>
</evidence>
<dbReference type="InterPro" id="IPR002401">
    <property type="entry name" value="Cyt_P450_E_grp-I"/>
</dbReference>
<dbReference type="PANTHER" id="PTHR47950">
    <property type="entry name" value="CYTOCHROME P450, FAMILY 76, SUBFAMILY C, POLYPEPTIDE 5-RELATED"/>
    <property type="match status" value="1"/>
</dbReference>
<keyword evidence="2" id="KW-0479">Metal-binding</keyword>
<name>A0AA38Z1X9_VITRO</name>
<reference evidence="3 4" key="1">
    <citation type="journal article" date="2023" name="BMC Biotechnol.">
        <title>Vitis rotundifolia cv Carlos genome sequencing.</title>
        <authorList>
            <person name="Huff M."/>
            <person name="Hulse-Kemp A."/>
            <person name="Scheffler B."/>
            <person name="Youngblood R."/>
            <person name="Simpson S."/>
            <person name="Babiker E."/>
            <person name="Staton M."/>
        </authorList>
    </citation>
    <scope>NUCLEOTIDE SEQUENCE [LARGE SCALE GENOMIC DNA]</scope>
    <source>
        <tissue evidence="3">Leaf</tissue>
    </source>
</reference>
<dbReference type="Gene3D" id="1.10.630.10">
    <property type="entry name" value="Cytochrome P450"/>
    <property type="match status" value="1"/>
</dbReference>
<dbReference type="PRINTS" id="PR00463">
    <property type="entry name" value="EP450I"/>
</dbReference>
<accession>A0AA38Z1X9</accession>
<gene>
    <name evidence="3" type="ORF">PVL29_020006</name>
</gene>
<proteinExistence type="inferred from homology"/>
<feature type="binding site" description="axial binding residue" evidence="2">
    <location>
        <position position="117"/>
    </location>
    <ligand>
        <name>heme</name>
        <dbReference type="ChEBI" id="CHEBI:30413"/>
    </ligand>
    <ligandPart>
        <name>Fe</name>
        <dbReference type="ChEBI" id="CHEBI:18248"/>
    </ligandPart>
</feature>
<dbReference type="SUPFAM" id="SSF48264">
    <property type="entry name" value="Cytochrome P450"/>
    <property type="match status" value="1"/>
</dbReference>
<organism evidence="3 4">
    <name type="scientific">Vitis rotundifolia</name>
    <name type="common">Muscadine grape</name>
    <dbReference type="NCBI Taxonomy" id="103349"/>
    <lineage>
        <taxon>Eukaryota</taxon>
        <taxon>Viridiplantae</taxon>
        <taxon>Streptophyta</taxon>
        <taxon>Embryophyta</taxon>
        <taxon>Tracheophyta</taxon>
        <taxon>Spermatophyta</taxon>
        <taxon>Magnoliopsida</taxon>
        <taxon>eudicotyledons</taxon>
        <taxon>Gunneridae</taxon>
        <taxon>Pentapetalae</taxon>
        <taxon>rosids</taxon>
        <taxon>Vitales</taxon>
        <taxon>Vitaceae</taxon>
        <taxon>Viteae</taxon>
        <taxon>Vitis</taxon>
    </lineage>
</organism>
<comment type="caution">
    <text evidence="3">The sequence shown here is derived from an EMBL/GenBank/DDBJ whole genome shotgun (WGS) entry which is preliminary data.</text>
</comment>
<sequence length="174" mass="19603">MAELLNNPKSMAKARSELGKVVGKEKIVEESDISKLPYLQAVVKETFRFHPPVPFLILGYAVPKNAHVLVIGWAIGRDSTISSNPNLFVLERFLECEIDVKSRDFQLSPFGAGRRICSGLLLGHRMVHLMLASLLHSFDWKLEDGLKPEDMDMTEKFGFTFRKAQPLQAIPIKP</sequence>
<dbReference type="AlphaFoldDB" id="A0AA38Z1X9"/>
<dbReference type="PANTHER" id="PTHR47950:SF44">
    <property type="entry name" value="CYTOCHROME P450, FAMILY 76, SUBFAMILY C, POLYPEPTIDE 5-RELATED"/>
    <property type="match status" value="1"/>
</dbReference>
<comment type="cofactor">
    <cofactor evidence="2">
        <name>heme</name>
        <dbReference type="ChEBI" id="CHEBI:30413"/>
    </cofactor>
</comment>
<dbReference type="FunFam" id="1.10.630.10:FF:000138">
    <property type="entry name" value="Os10g0167200 protein"/>
    <property type="match status" value="1"/>
</dbReference>
<dbReference type="GO" id="GO:0004497">
    <property type="term" value="F:monooxygenase activity"/>
    <property type="evidence" value="ECO:0007669"/>
    <property type="project" value="InterPro"/>
</dbReference>
<dbReference type="InterPro" id="IPR001128">
    <property type="entry name" value="Cyt_P450"/>
</dbReference>
<dbReference type="GO" id="GO:0016705">
    <property type="term" value="F:oxidoreductase activity, acting on paired donors, with incorporation or reduction of molecular oxygen"/>
    <property type="evidence" value="ECO:0007669"/>
    <property type="project" value="InterPro"/>
</dbReference>
<evidence type="ECO:0000313" key="3">
    <source>
        <dbReference type="EMBL" id="KAJ9680866.1"/>
    </source>
</evidence>
<dbReference type="Proteomes" id="UP001168098">
    <property type="component" value="Unassembled WGS sequence"/>
</dbReference>
<evidence type="ECO:0000256" key="1">
    <source>
        <dbReference type="ARBA" id="ARBA00010617"/>
    </source>
</evidence>
<dbReference type="GO" id="GO:0020037">
    <property type="term" value="F:heme binding"/>
    <property type="evidence" value="ECO:0007669"/>
    <property type="project" value="InterPro"/>
</dbReference>
<dbReference type="Pfam" id="PF00067">
    <property type="entry name" value="p450"/>
    <property type="match status" value="1"/>
</dbReference>
<dbReference type="InterPro" id="IPR036396">
    <property type="entry name" value="Cyt_P450_sf"/>
</dbReference>
<dbReference type="PRINTS" id="PR00385">
    <property type="entry name" value="P450"/>
</dbReference>
<keyword evidence="2" id="KW-0349">Heme</keyword>
<dbReference type="EMBL" id="JARBHA010000015">
    <property type="protein sequence ID" value="KAJ9680866.1"/>
    <property type="molecule type" value="Genomic_DNA"/>
</dbReference>
<dbReference type="GO" id="GO:0005506">
    <property type="term" value="F:iron ion binding"/>
    <property type="evidence" value="ECO:0007669"/>
    <property type="project" value="InterPro"/>
</dbReference>
<keyword evidence="4" id="KW-1185">Reference proteome</keyword>